<reference evidence="1 2" key="1">
    <citation type="journal article" date="2022" name="New Phytol.">
        <title>Ecological generalism drives hyperdiversity of secondary metabolite gene clusters in xylarialean endophytes.</title>
        <authorList>
            <person name="Franco M.E.E."/>
            <person name="Wisecaver J.H."/>
            <person name="Arnold A.E."/>
            <person name="Ju Y.M."/>
            <person name="Slot J.C."/>
            <person name="Ahrendt S."/>
            <person name="Moore L.P."/>
            <person name="Eastman K.E."/>
            <person name="Scott K."/>
            <person name="Konkel Z."/>
            <person name="Mondo S.J."/>
            <person name="Kuo A."/>
            <person name="Hayes R.D."/>
            <person name="Haridas S."/>
            <person name="Andreopoulos B."/>
            <person name="Riley R."/>
            <person name="LaButti K."/>
            <person name="Pangilinan J."/>
            <person name="Lipzen A."/>
            <person name="Amirebrahimi M."/>
            <person name="Yan J."/>
            <person name="Adam C."/>
            <person name="Keymanesh K."/>
            <person name="Ng V."/>
            <person name="Louie K."/>
            <person name="Northen T."/>
            <person name="Drula E."/>
            <person name="Henrissat B."/>
            <person name="Hsieh H.M."/>
            <person name="Youens-Clark K."/>
            <person name="Lutzoni F."/>
            <person name="Miadlikowska J."/>
            <person name="Eastwood D.C."/>
            <person name="Hamelin R.C."/>
            <person name="Grigoriev I.V."/>
            <person name="U'Ren J.M."/>
        </authorList>
    </citation>
    <scope>NUCLEOTIDE SEQUENCE [LARGE SCALE GENOMIC DNA]</scope>
    <source>
        <strain evidence="1 2">ER1909</strain>
    </source>
</reference>
<proteinExistence type="predicted"/>
<keyword evidence="2" id="KW-1185">Reference proteome</keyword>
<accession>A0ACC0CK21</accession>
<organism evidence="1 2">
    <name type="scientific">Hypoxylon rubiginosum</name>
    <dbReference type="NCBI Taxonomy" id="110542"/>
    <lineage>
        <taxon>Eukaryota</taxon>
        <taxon>Fungi</taxon>
        <taxon>Dikarya</taxon>
        <taxon>Ascomycota</taxon>
        <taxon>Pezizomycotina</taxon>
        <taxon>Sordariomycetes</taxon>
        <taxon>Xylariomycetidae</taxon>
        <taxon>Xylariales</taxon>
        <taxon>Hypoxylaceae</taxon>
        <taxon>Hypoxylon</taxon>
    </lineage>
</organism>
<name>A0ACC0CK21_9PEZI</name>
<protein>
    <submittedName>
        <fullName evidence="1">Uncharacterized protein</fullName>
    </submittedName>
</protein>
<evidence type="ECO:0000313" key="1">
    <source>
        <dbReference type="EMBL" id="KAI6080696.1"/>
    </source>
</evidence>
<dbReference type="EMBL" id="MU394427">
    <property type="protein sequence ID" value="KAI6080696.1"/>
    <property type="molecule type" value="Genomic_DNA"/>
</dbReference>
<evidence type="ECO:0000313" key="2">
    <source>
        <dbReference type="Proteomes" id="UP001497680"/>
    </source>
</evidence>
<dbReference type="Proteomes" id="UP001497680">
    <property type="component" value="Unassembled WGS sequence"/>
</dbReference>
<comment type="caution">
    <text evidence="1">The sequence shown here is derived from an EMBL/GenBank/DDBJ whole genome shotgun (WGS) entry which is preliminary data.</text>
</comment>
<gene>
    <name evidence="1" type="ORF">F4821DRAFT_49439</name>
</gene>
<sequence length="348" mass="39111">MNRICQSSFGNLEAVISFAGSLGSPKRNLVHFYRDHLTGKWEATDTISSEALSGGSIIQNRNKCMKGQEHGDFDVLVLEEDGYMAHYRRDNYRTYNNKNAWYNHAFVNDEKHPIFGQILVCGVAPLLQSDTPGNEAALETVLLTTTGEAMHYRCYTHEKFGELWWHWPSKITGGVKGATCLFQSSKDHMNALVPRANGITEFTYTFADNIWTQTHHIGAVRGPACTYTPNPAHPITHVIFNGPHHVFMTIKAKGVSTPMWYSLSQVPAPLRQILSSPYRKGYSGHLMSIVPHPVKARKNAPNIEAIVFHRCGTGKKDTWMILQWSRLMDSAEWVISGVVKDYVDGCPM</sequence>